<accession>A0A0D0ABC8</accession>
<organism evidence="1 2">
    <name type="scientific">Suillus luteus UH-Slu-Lm8-n1</name>
    <dbReference type="NCBI Taxonomy" id="930992"/>
    <lineage>
        <taxon>Eukaryota</taxon>
        <taxon>Fungi</taxon>
        <taxon>Dikarya</taxon>
        <taxon>Basidiomycota</taxon>
        <taxon>Agaricomycotina</taxon>
        <taxon>Agaricomycetes</taxon>
        <taxon>Agaricomycetidae</taxon>
        <taxon>Boletales</taxon>
        <taxon>Suillineae</taxon>
        <taxon>Suillaceae</taxon>
        <taxon>Suillus</taxon>
    </lineage>
</organism>
<protein>
    <submittedName>
        <fullName evidence="1">Uncharacterized protein</fullName>
    </submittedName>
</protein>
<dbReference type="STRING" id="930992.A0A0D0ABC8"/>
<dbReference type="Proteomes" id="UP000054485">
    <property type="component" value="Unassembled WGS sequence"/>
</dbReference>
<evidence type="ECO:0000313" key="1">
    <source>
        <dbReference type="EMBL" id="KIK35394.1"/>
    </source>
</evidence>
<dbReference type="InParanoid" id="A0A0D0ABC8"/>
<proteinExistence type="predicted"/>
<name>A0A0D0ABC8_9AGAM</name>
<dbReference type="OrthoDB" id="2673516at2759"/>
<reference evidence="2" key="2">
    <citation type="submission" date="2015-01" db="EMBL/GenBank/DDBJ databases">
        <title>Evolutionary Origins and Diversification of the Mycorrhizal Mutualists.</title>
        <authorList>
            <consortium name="DOE Joint Genome Institute"/>
            <consortium name="Mycorrhizal Genomics Consortium"/>
            <person name="Kohler A."/>
            <person name="Kuo A."/>
            <person name="Nagy L.G."/>
            <person name="Floudas D."/>
            <person name="Copeland A."/>
            <person name="Barry K.W."/>
            <person name="Cichocki N."/>
            <person name="Veneault-Fourrey C."/>
            <person name="LaButti K."/>
            <person name="Lindquist E.A."/>
            <person name="Lipzen A."/>
            <person name="Lundell T."/>
            <person name="Morin E."/>
            <person name="Murat C."/>
            <person name="Riley R."/>
            <person name="Ohm R."/>
            <person name="Sun H."/>
            <person name="Tunlid A."/>
            <person name="Henrissat B."/>
            <person name="Grigoriev I.V."/>
            <person name="Hibbett D.S."/>
            <person name="Martin F."/>
        </authorList>
    </citation>
    <scope>NUCLEOTIDE SEQUENCE [LARGE SCALE GENOMIC DNA]</scope>
    <source>
        <strain evidence="2">UH-Slu-Lm8-n1</strain>
    </source>
</reference>
<keyword evidence="2" id="KW-1185">Reference proteome</keyword>
<dbReference type="EMBL" id="KN835628">
    <property type="protein sequence ID" value="KIK35394.1"/>
    <property type="molecule type" value="Genomic_DNA"/>
</dbReference>
<reference evidence="1 2" key="1">
    <citation type="submission" date="2014-04" db="EMBL/GenBank/DDBJ databases">
        <authorList>
            <consortium name="DOE Joint Genome Institute"/>
            <person name="Kuo A."/>
            <person name="Ruytinx J."/>
            <person name="Rineau F."/>
            <person name="Colpaert J."/>
            <person name="Kohler A."/>
            <person name="Nagy L.G."/>
            <person name="Floudas D."/>
            <person name="Copeland A."/>
            <person name="Barry K.W."/>
            <person name="Cichocki N."/>
            <person name="Veneault-Fourrey C."/>
            <person name="LaButti K."/>
            <person name="Lindquist E.A."/>
            <person name="Lipzen A."/>
            <person name="Lundell T."/>
            <person name="Morin E."/>
            <person name="Murat C."/>
            <person name="Sun H."/>
            <person name="Tunlid A."/>
            <person name="Henrissat B."/>
            <person name="Grigoriev I.V."/>
            <person name="Hibbett D.S."/>
            <person name="Martin F."/>
            <person name="Nordberg H.P."/>
            <person name="Cantor M.N."/>
            <person name="Hua S.X."/>
        </authorList>
    </citation>
    <scope>NUCLEOTIDE SEQUENCE [LARGE SCALE GENOMIC DNA]</scope>
    <source>
        <strain evidence="1 2">UH-Slu-Lm8-n1</strain>
    </source>
</reference>
<gene>
    <name evidence="1" type="ORF">CY34DRAFT_96140</name>
</gene>
<evidence type="ECO:0000313" key="2">
    <source>
        <dbReference type="Proteomes" id="UP000054485"/>
    </source>
</evidence>
<dbReference type="AlphaFoldDB" id="A0A0D0ABC8"/>
<dbReference type="HOGENOM" id="CLU_1152399_0_0_1"/>
<sequence length="241" mass="28073">MKYQANVRELFKEVFHLTKDDEYMLYEGASREVVSCFTNGMGPGPDPLALQWDMTTTHKSDWNRQVVDTLCSLYMTMQQRSNWTVRSPQSIRNDITNKFDQCRKCWRRARPHISSNGTHETMQQVGDRLVDYTNERLRMARVLSRRTTKFETRQKVTSALLSDRKATGKEDLPVWAYLNSIVETLGKDGMSSDESETEDCELPVFRLKTMPWRANFGQEMQIIDEQRLAVSCMVCTSYHTV</sequence>